<keyword evidence="4 14" id="KW-0808">Transferase</keyword>
<evidence type="ECO:0000256" key="6">
    <source>
        <dbReference type="ARBA" id="ARBA00023098"/>
    </source>
</evidence>
<keyword evidence="6" id="KW-0443">Lipid metabolism</keyword>
<organism evidence="14 15">
    <name type="scientific">Acanthamoeba castellanii (strain ATCC 30010 / Neff)</name>
    <dbReference type="NCBI Taxonomy" id="1257118"/>
    <lineage>
        <taxon>Eukaryota</taxon>
        <taxon>Amoebozoa</taxon>
        <taxon>Discosea</taxon>
        <taxon>Longamoebia</taxon>
        <taxon>Centramoebida</taxon>
        <taxon>Acanthamoebidae</taxon>
        <taxon>Acanthamoeba</taxon>
    </lineage>
</organism>
<gene>
    <name evidence="14" type="ORF">ACA1_081820</name>
</gene>
<evidence type="ECO:0000256" key="3">
    <source>
        <dbReference type="ARBA" id="ARBA00022516"/>
    </source>
</evidence>
<evidence type="ECO:0000256" key="2">
    <source>
        <dbReference type="ARBA" id="ARBA00010101"/>
    </source>
</evidence>
<comment type="pathway">
    <text evidence="1">Lipid metabolism.</text>
</comment>
<feature type="compositionally biased region" description="Basic and acidic residues" evidence="12">
    <location>
        <begin position="271"/>
        <end position="296"/>
    </location>
</feature>
<evidence type="ECO:0000256" key="5">
    <source>
        <dbReference type="ARBA" id="ARBA00022695"/>
    </source>
</evidence>
<evidence type="ECO:0000256" key="7">
    <source>
        <dbReference type="ARBA" id="ARBA00023209"/>
    </source>
</evidence>
<dbReference type="SUPFAM" id="SSF52374">
    <property type="entry name" value="Nucleotidylyl transferase"/>
    <property type="match status" value="1"/>
</dbReference>
<feature type="compositionally biased region" description="Basic and acidic residues" evidence="12">
    <location>
        <begin position="41"/>
        <end position="51"/>
    </location>
</feature>
<dbReference type="EMBL" id="KB007874">
    <property type="protein sequence ID" value="ELR22691.1"/>
    <property type="molecule type" value="Genomic_DNA"/>
</dbReference>
<evidence type="ECO:0000313" key="14">
    <source>
        <dbReference type="EMBL" id="ELR22691.1"/>
    </source>
</evidence>
<dbReference type="AlphaFoldDB" id="L8HE78"/>
<evidence type="ECO:0000313" key="15">
    <source>
        <dbReference type="Proteomes" id="UP000011083"/>
    </source>
</evidence>
<dbReference type="InterPro" id="IPR014729">
    <property type="entry name" value="Rossmann-like_a/b/a_fold"/>
</dbReference>
<evidence type="ECO:0000256" key="1">
    <source>
        <dbReference type="ARBA" id="ARBA00005189"/>
    </source>
</evidence>
<dbReference type="STRING" id="1257118.L8HE78"/>
<feature type="domain" description="Cytidyltransferase-like" evidence="13">
    <location>
        <begin position="133"/>
        <end position="261"/>
    </location>
</feature>
<dbReference type="Pfam" id="PF01467">
    <property type="entry name" value="CTP_transf_like"/>
    <property type="match status" value="1"/>
</dbReference>
<keyword evidence="3" id="KW-0444">Lipid biosynthesis</keyword>
<dbReference type="EC" id="2.7.7.14" evidence="10"/>
<feature type="compositionally biased region" description="Basic and acidic residues" evidence="12">
    <location>
        <begin position="67"/>
        <end position="76"/>
    </location>
</feature>
<evidence type="ECO:0000256" key="11">
    <source>
        <dbReference type="ARBA" id="ARBA00031473"/>
    </source>
</evidence>
<dbReference type="PANTHER" id="PTHR45780:SF2">
    <property type="entry name" value="ETHANOLAMINE-PHOSPHATE CYTIDYLYLTRANSFERASE"/>
    <property type="match status" value="1"/>
</dbReference>
<feature type="compositionally biased region" description="Polar residues" evidence="12">
    <location>
        <begin position="1"/>
        <end position="14"/>
    </location>
</feature>
<dbReference type="GeneID" id="14923649"/>
<dbReference type="InterPro" id="IPR004821">
    <property type="entry name" value="Cyt_trans-like"/>
</dbReference>
<dbReference type="GO" id="GO:0006646">
    <property type="term" value="P:phosphatidylethanolamine biosynthetic process"/>
    <property type="evidence" value="ECO:0007669"/>
    <property type="project" value="UniProtKB-UniPathway"/>
</dbReference>
<evidence type="ECO:0000256" key="9">
    <source>
        <dbReference type="ARBA" id="ARBA00024191"/>
    </source>
</evidence>
<feature type="region of interest" description="Disordered" evidence="12">
    <location>
        <begin position="271"/>
        <end position="305"/>
    </location>
</feature>
<proteinExistence type="inferred from homology"/>
<dbReference type="VEuPathDB" id="AmoebaDB:ACA1_081820"/>
<dbReference type="KEGG" id="acan:ACA1_081820"/>
<dbReference type="PANTHER" id="PTHR45780">
    <property type="entry name" value="ETHANOLAMINE-PHOSPHATE CYTIDYLYLTRANSFERASE"/>
    <property type="match status" value="1"/>
</dbReference>
<comment type="pathway">
    <text evidence="9">Phospholipid metabolism; phosphatidylethanolamine biosynthesis; phosphatidylethanolamine from ethanolamine: step 2/3.</text>
</comment>
<dbReference type="UniPathway" id="UPA00558">
    <property type="reaction ID" value="UER00742"/>
</dbReference>
<sequence length="305" mass="33642">MEGERGSSSPSGAVSMQPPPPRSSAQGGFKAPPARIAPKSKLNDPKGKAKIEEDEDAPVVVESIDESSDHRQREEDDTKDDEEAPPPAPAPSPAVGEYVVPEWAARPKHAYALEVVKGGVQVERFDPTDKVVYVDGAFDLFHVGHIKVLERAKQLGTFLLVGVLDDETVNRYKKGNFPIMTLYERVLGVLSCKYVDEVVLGAPEKLTEEFIKNNNISVVVHGKDQVEPCADGTSPYEVAEKMGIYHELDSESPMTTTLIIERIAENRRMYEERNARKEKKAQAERELEEERKKAEEAAAATTSTA</sequence>
<keyword evidence="7" id="KW-0594">Phospholipid biosynthesis</keyword>
<dbReference type="Gene3D" id="3.40.50.620">
    <property type="entry name" value="HUPs"/>
    <property type="match status" value="1"/>
</dbReference>
<name>L8HE78_ACACF</name>
<evidence type="ECO:0000256" key="4">
    <source>
        <dbReference type="ARBA" id="ARBA00022679"/>
    </source>
</evidence>
<dbReference type="NCBIfam" id="TIGR00125">
    <property type="entry name" value="cyt_tran_rel"/>
    <property type="match status" value="1"/>
</dbReference>
<evidence type="ECO:0000256" key="10">
    <source>
        <dbReference type="ARBA" id="ARBA00024221"/>
    </source>
</evidence>
<keyword evidence="15" id="KW-1185">Reference proteome</keyword>
<keyword evidence="8" id="KW-1208">Phospholipid metabolism</keyword>
<protein>
    <recommendedName>
        <fullName evidence="10">ethanolamine-phosphate cytidylyltransferase</fullName>
        <ecNumber evidence="10">2.7.7.14</ecNumber>
    </recommendedName>
    <alternativeName>
        <fullName evidence="11">CTP:phosphoethanolamine cytidylyltransferase</fullName>
    </alternativeName>
</protein>
<dbReference type="RefSeq" id="XP_004367772.1">
    <property type="nucleotide sequence ID" value="XM_004367715.1"/>
</dbReference>
<comment type="similarity">
    <text evidence="2">Belongs to the cytidylyltransferase family.</text>
</comment>
<accession>L8HE78</accession>
<dbReference type="OrthoDB" id="40021at2759"/>
<dbReference type="CDD" id="cd02173">
    <property type="entry name" value="ECT"/>
    <property type="match status" value="1"/>
</dbReference>
<dbReference type="InterPro" id="IPR044608">
    <property type="entry name" value="Ect1/PCYT2"/>
</dbReference>
<reference evidence="14 15" key="1">
    <citation type="journal article" date="2013" name="Genome Biol.">
        <title>Genome of Acanthamoeba castellanii highlights extensive lateral gene transfer and early evolution of tyrosine kinase signaling.</title>
        <authorList>
            <person name="Clarke M."/>
            <person name="Lohan A.J."/>
            <person name="Liu B."/>
            <person name="Lagkouvardos I."/>
            <person name="Roy S."/>
            <person name="Zafar N."/>
            <person name="Bertelli C."/>
            <person name="Schilde C."/>
            <person name="Kianianmomeni A."/>
            <person name="Burglin T.R."/>
            <person name="Frech C."/>
            <person name="Turcotte B."/>
            <person name="Kopec K.O."/>
            <person name="Synnott J.M."/>
            <person name="Choo C."/>
            <person name="Paponov I."/>
            <person name="Finkler A."/>
            <person name="Soon Heng Tan C."/>
            <person name="Hutchins A.P."/>
            <person name="Weinmeier T."/>
            <person name="Rattei T."/>
            <person name="Chu J.S."/>
            <person name="Gimenez G."/>
            <person name="Irimia M."/>
            <person name="Rigden D.J."/>
            <person name="Fitzpatrick D.A."/>
            <person name="Lorenzo-Morales J."/>
            <person name="Bateman A."/>
            <person name="Chiu C.H."/>
            <person name="Tang P."/>
            <person name="Hegemann P."/>
            <person name="Fromm H."/>
            <person name="Raoult D."/>
            <person name="Greub G."/>
            <person name="Miranda-Saavedra D."/>
            <person name="Chen N."/>
            <person name="Nash P."/>
            <person name="Ginger M.L."/>
            <person name="Horn M."/>
            <person name="Schaap P."/>
            <person name="Caler L."/>
            <person name="Loftus B."/>
        </authorList>
    </citation>
    <scope>NUCLEOTIDE SEQUENCE [LARGE SCALE GENOMIC DNA]</scope>
    <source>
        <strain evidence="14 15">Neff</strain>
    </source>
</reference>
<keyword evidence="5" id="KW-0548">Nucleotidyltransferase</keyword>
<dbReference type="GO" id="GO:0005737">
    <property type="term" value="C:cytoplasm"/>
    <property type="evidence" value="ECO:0007669"/>
    <property type="project" value="TreeGrafter"/>
</dbReference>
<evidence type="ECO:0000259" key="13">
    <source>
        <dbReference type="Pfam" id="PF01467"/>
    </source>
</evidence>
<dbReference type="GO" id="GO:0004306">
    <property type="term" value="F:ethanolamine-phosphate cytidylyltransferase activity"/>
    <property type="evidence" value="ECO:0007669"/>
    <property type="project" value="UniProtKB-EC"/>
</dbReference>
<evidence type="ECO:0000256" key="8">
    <source>
        <dbReference type="ARBA" id="ARBA00023264"/>
    </source>
</evidence>
<feature type="region of interest" description="Disordered" evidence="12">
    <location>
        <begin position="1"/>
        <end position="95"/>
    </location>
</feature>
<dbReference type="Proteomes" id="UP000011083">
    <property type="component" value="Unassembled WGS sequence"/>
</dbReference>
<evidence type="ECO:0000256" key="12">
    <source>
        <dbReference type="SAM" id="MobiDB-lite"/>
    </source>
</evidence>